<dbReference type="KEGG" id="esg:EsVE80_19880"/>
<sequence length="283" mass="32778">MHIEKFVAARKNAGLSQIELAQGICTQATLSRFEKKGQVPSLKILLQLCERLNFPVGELFPKIGVKQTKLIETFTEIEFLLITMEYEKAQKMLTDILPSELDTHELQMRYHYLSGFLLYSQKAPTFEVLFAFNQLLLGDQEDSLYQLLAYTGMGLVYVKADEKDKAEIFFDKVLRKIYDYPVKTIEETWRVLHILYQCGVFYSEIGEYEVGNTLLEYAITICSDNHITFYLARVATQLACNAMKLNMPKVEILERLTDARAYAKINRNERELRVISQLLQEVN</sequence>
<reference evidence="2 3" key="1">
    <citation type="submission" date="2020-02" db="EMBL/GenBank/DDBJ databases">
        <title>Characterization of vanA genotype vancomycin-resistant Enterococcus saigonensis VE80.</title>
        <authorList>
            <person name="Harada T."/>
            <person name="Motooka D."/>
            <person name="Nakamura S."/>
            <person name="Yamamoto Y."/>
            <person name="Kawahara R."/>
            <person name="Kawatsu K."/>
        </authorList>
    </citation>
    <scope>NUCLEOTIDE SEQUENCE [LARGE SCALE GENOMIC DNA]</scope>
    <source>
        <strain evidence="2 3">VE80</strain>
    </source>
</reference>
<dbReference type="Proteomes" id="UP000502998">
    <property type="component" value="Chromosome"/>
</dbReference>
<dbReference type="GO" id="GO:0003677">
    <property type="term" value="F:DNA binding"/>
    <property type="evidence" value="ECO:0007669"/>
    <property type="project" value="InterPro"/>
</dbReference>
<accession>A0A679ILM9</accession>
<evidence type="ECO:0000313" key="3">
    <source>
        <dbReference type="Proteomes" id="UP000502998"/>
    </source>
</evidence>
<dbReference type="Pfam" id="PF01381">
    <property type="entry name" value="HTH_3"/>
    <property type="match status" value="1"/>
</dbReference>
<dbReference type="PROSITE" id="PS50943">
    <property type="entry name" value="HTH_CROC1"/>
    <property type="match status" value="1"/>
</dbReference>
<proteinExistence type="predicted"/>
<protein>
    <submittedName>
        <fullName evidence="2">Transcriptional regulator</fullName>
    </submittedName>
</protein>
<dbReference type="InterPro" id="IPR001387">
    <property type="entry name" value="Cro/C1-type_HTH"/>
</dbReference>
<feature type="domain" description="HTH cro/C1-type" evidence="1">
    <location>
        <begin position="8"/>
        <end position="59"/>
    </location>
</feature>
<dbReference type="InterPro" id="IPR011990">
    <property type="entry name" value="TPR-like_helical_dom_sf"/>
</dbReference>
<dbReference type="AlphaFoldDB" id="A0A679ILM9"/>
<dbReference type="SMART" id="SM00530">
    <property type="entry name" value="HTH_XRE"/>
    <property type="match status" value="1"/>
</dbReference>
<dbReference type="SUPFAM" id="SSF48452">
    <property type="entry name" value="TPR-like"/>
    <property type="match status" value="1"/>
</dbReference>
<dbReference type="EMBL" id="AP022822">
    <property type="protein sequence ID" value="BCA86465.1"/>
    <property type="molecule type" value="Genomic_DNA"/>
</dbReference>
<gene>
    <name evidence="2" type="ORF">EsVE80_19880</name>
</gene>
<dbReference type="SUPFAM" id="SSF47413">
    <property type="entry name" value="lambda repressor-like DNA-binding domains"/>
    <property type="match status" value="1"/>
</dbReference>
<evidence type="ECO:0000259" key="1">
    <source>
        <dbReference type="PROSITE" id="PS50943"/>
    </source>
</evidence>
<dbReference type="InterPro" id="IPR010982">
    <property type="entry name" value="Lambda_DNA-bd_dom_sf"/>
</dbReference>
<organism evidence="2 3">
    <name type="scientific">Enterococcus saigonensis</name>
    <dbReference type="NCBI Taxonomy" id="1805431"/>
    <lineage>
        <taxon>Bacteria</taxon>
        <taxon>Bacillati</taxon>
        <taxon>Bacillota</taxon>
        <taxon>Bacilli</taxon>
        <taxon>Lactobacillales</taxon>
        <taxon>Enterococcaceae</taxon>
        <taxon>Enterococcus</taxon>
    </lineage>
</organism>
<keyword evidence="3" id="KW-1185">Reference proteome</keyword>
<dbReference type="Gene3D" id="1.25.40.10">
    <property type="entry name" value="Tetratricopeptide repeat domain"/>
    <property type="match status" value="1"/>
</dbReference>
<dbReference type="CDD" id="cd00093">
    <property type="entry name" value="HTH_XRE"/>
    <property type="match status" value="1"/>
</dbReference>
<dbReference type="RefSeq" id="WP_173103611.1">
    <property type="nucleotide sequence ID" value="NZ_AP022822.1"/>
</dbReference>
<name>A0A679ILM9_9ENTE</name>
<evidence type="ECO:0000313" key="2">
    <source>
        <dbReference type="EMBL" id="BCA86465.1"/>
    </source>
</evidence>